<dbReference type="AlphaFoldDB" id="A0A232ELZ5"/>
<dbReference type="STRING" id="543379.A0A232ELZ5"/>
<dbReference type="PANTHER" id="PTHR10578">
    <property type="entry name" value="S -2-HYDROXY-ACID OXIDASE-RELATED"/>
    <property type="match status" value="1"/>
</dbReference>
<feature type="binding site" evidence="8">
    <location>
        <position position="235"/>
    </location>
    <ligand>
        <name>FMN</name>
        <dbReference type="ChEBI" id="CHEBI:58210"/>
    </ligand>
</feature>
<keyword evidence="8" id="KW-0285">Flavoprotein</keyword>
<dbReference type="GO" id="GO:0005782">
    <property type="term" value="C:peroxisomal matrix"/>
    <property type="evidence" value="ECO:0007669"/>
    <property type="project" value="TreeGrafter"/>
</dbReference>
<feature type="active site" description="Proton acceptor" evidence="7">
    <location>
        <position position="259"/>
    </location>
</feature>
<feature type="binding site" evidence="8">
    <location>
        <position position="107"/>
    </location>
    <ligand>
        <name>FMN</name>
        <dbReference type="ChEBI" id="CHEBI:58210"/>
    </ligand>
</feature>
<feature type="binding site" evidence="8">
    <location>
        <position position="25"/>
    </location>
    <ligand>
        <name>glyoxylate</name>
        <dbReference type="ChEBI" id="CHEBI:36655"/>
    </ligand>
</feature>
<feature type="binding site" evidence="8">
    <location>
        <begin position="78"/>
        <end position="80"/>
    </location>
    <ligand>
        <name>FMN</name>
        <dbReference type="ChEBI" id="CHEBI:58210"/>
    </ligand>
</feature>
<organism evidence="10 11">
    <name type="scientific">Trichomalopsis sarcophagae</name>
    <dbReference type="NCBI Taxonomy" id="543379"/>
    <lineage>
        <taxon>Eukaryota</taxon>
        <taxon>Metazoa</taxon>
        <taxon>Ecdysozoa</taxon>
        <taxon>Arthropoda</taxon>
        <taxon>Hexapoda</taxon>
        <taxon>Insecta</taxon>
        <taxon>Pterygota</taxon>
        <taxon>Neoptera</taxon>
        <taxon>Endopterygota</taxon>
        <taxon>Hymenoptera</taxon>
        <taxon>Apocrita</taxon>
        <taxon>Proctotrupomorpha</taxon>
        <taxon>Chalcidoidea</taxon>
        <taxon>Pteromalidae</taxon>
        <taxon>Pteromalinae</taxon>
        <taxon>Trichomalopsis</taxon>
    </lineage>
</organism>
<evidence type="ECO:0000256" key="5">
    <source>
        <dbReference type="ARBA" id="ARBA00029325"/>
    </source>
</evidence>
<dbReference type="OrthoDB" id="25826at2759"/>
<proteinExistence type="inferred from homology"/>
<evidence type="ECO:0000256" key="7">
    <source>
        <dbReference type="PIRSR" id="PIRSR000138-1"/>
    </source>
</evidence>
<keyword evidence="8" id="KW-0288">FMN</keyword>
<evidence type="ECO:0000256" key="2">
    <source>
        <dbReference type="ARBA" id="ARBA00013087"/>
    </source>
</evidence>
<dbReference type="Gene3D" id="3.20.20.70">
    <property type="entry name" value="Aldolase class I"/>
    <property type="match status" value="1"/>
</dbReference>
<dbReference type="InterPro" id="IPR008259">
    <property type="entry name" value="FMN_hydac_DH_AS"/>
</dbReference>
<evidence type="ECO:0000256" key="3">
    <source>
        <dbReference type="ARBA" id="ARBA00023002"/>
    </source>
</evidence>
<protein>
    <recommendedName>
        <fullName evidence="2">(S)-2-hydroxy-acid oxidase</fullName>
        <ecNumber evidence="2">1.1.3.15</ecNumber>
    </recommendedName>
</protein>
<accession>A0A232ELZ5</accession>
<reference evidence="10 11" key="1">
    <citation type="journal article" date="2017" name="Curr. Biol.">
        <title>The Evolution of Venom by Co-option of Single-Copy Genes.</title>
        <authorList>
            <person name="Martinson E.O."/>
            <person name="Mrinalini"/>
            <person name="Kelkar Y.D."/>
            <person name="Chang C.H."/>
            <person name="Werren J.H."/>
        </authorList>
    </citation>
    <scope>NUCLEOTIDE SEQUENCE [LARGE SCALE GENOMIC DNA]</scope>
    <source>
        <strain evidence="10 11">Alberta</strain>
        <tissue evidence="10">Whole body</tissue>
    </source>
</reference>
<evidence type="ECO:0000313" key="10">
    <source>
        <dbReference type="EMBL" id="OXU19332.1"/>
    </source>
</evidence>
<keyword evidence="3" id="KW-0560">Oxidoreductase</keyword>
<dbReference type="PIRSF" id="PIRSF000138">
    <property type="entry name" value="Al-hdrx_acd_dh"/>
    <property type="match status" value="1"/>
</dbReference>
<comment type="similarity">
    <text evidence="4">Belongs to the FMN-dependent alpha-hydroxy acid dehydrogenase family.</text>
</comment>
<feature type="binding site" evidence="8">
    <location>
        <position position="262"/>
    </location>
    <ligand>
        <name>glyoxylate</name>
        <dbReference type="ChEBI" id="CHEBI:36655"/>
    </ligand>
</feature>
<dbReference type="InterPro" id="IPR013785">
    <property type="entry name" value="Aldolase_TIM"/>
</dbReference>
<comment type="cofactor">
    <cofactor evidence="1">
        <name>FMN</name>
        <dbReference type="ChEBI" id="CHEBI:58210"/>
    </cofactor>
</comment>
<feature type="binding site" evidence="8">
    <location>
        <position position="259"/>
    </location>
    <ligand>
        <name>glyoxylate</name>
        <dbReference type="ChEBI" id="CHEBI:36655"/>
    </ligand>
</feature>
<comment type="caution">
    <text evidence="10">The sequence shown here is derived from an EMBL/GenBank/DDBJ whole genome shotgun (WGS) entry which is preliminary data.</text>
</comment>
<keyword evidence="11" id="KW-1185">Reference proteome</keyword>
<dbReference type="PANTHER" id="PTHR10578:SF149">
    <property type="entry name" value="2-HYDROXYACID OXIDASE 2"/>
    <property type="match status" value="1"/>
</dbReference>
<evidence type="ECO:0000256" key="4">
    <source>
        <dbReference type="ARBA" id="ARBA00024042"/>
    </source>
</evidence>
<feature type="binding site" evidence="8">
    <location>
        <position position="257"/>
    </location>
    <ligand>
        <name>FMN</name>
        <dbReference type="ChEBI" id="CHEBI:58210"/>
    </ligand>
</feature>
<dbReference type="InterPro" id="IPR037396">
    <property type="entry name" value="FMN_HAD"/>
</dbReference>
<dbReference type="EC" id="1.1.3.15" evidence="2"/>
<evidence type="ECO:0000256" key="1">
    <source>
        <dbReference type="ARBA" id="ARBA00001917"/>
    </source>
</evidence>
<feature type="binding site" evidence="8">
    <location>
        <begin position="313"/>
        <end position="314"/>
    </location>
    <ligand>
        <name>FMN</name>
        <dbReference type="ChEBI" id="CHEBI:58210"/>
    </ligand>
</feature>
<dbReference type="EMBL" id="NNAY01003494">
    <property type="protein sequence ID" value="OXU19332.1"/>
    <property type="molecule type" value="Genomic_DNA"/>
</dbReference>
<dbReference type="Proteomes" id="UP000215335">
    <property type="component" value="Unassembled WGS sequence"/>
</dbReference>
<evidence type="ECO:0000256" key="6">
    <source>
        <dbReference type="ARBA" id="ARBA00029327"/>
    </source>
</evidence>
<dbReference type="GO" id="GO:0010181">
    <property type="term" value="F:FMN binding"/>
    <property type="evidence" value="ECO:0007669"/>
    <property type="project" value="InterPro"/>
</dbReference>
<name>A0A232ELZ5_9HYME</name>
<feature type="domain" description="FMN hydroxy acid dehydrogenase" evidence="9">
    <location>
        <begin position="1"/>
        <end position="364"/>
    </location>
</feature>
<dbReference type="CDD" id="cd02809">
    <property type="entry name" value="alpha_hydroxyacid_oxid_FMN"/>
    <property type="match status" value="1"/>
</dbReference>
<dbReference type="SUPFAM" id="SSF51395">
    <property type="entry name" value="FMN-linked oxidoreductases"/>
    <property type="match status" value="1"/>
</dbReference>
<evidence type="ECO:0000259" key="9">
    <source>
        <dbReference type="PROSITE" id="PS51349"/>
    </source>
</evidence>
<evidence type="ECO:0000313" key="11">
    <source>
        <dbReference type="Proteomes" id="UP000215335"/>
    </source>
</evidence>
<sequence>MSKLKSILDFESHALTILPKNARDYYNVGQDEEDTIRWSREIYKKFRILPRMLRNVSNRDISTTVLGEKVSMPVGVSPTGFQKFAHPDGECGNARAAEAAGTIFVLSCYSTTGIEEVAKAAPNANKWLMTSIFKDREATLHMVRKAEKSGFKAILVIVDNPIYGKCKNSALVDCLNKYKAKAAIFEEYLSTKKDVLVKGYSNNVLDYLLDLLDDSLTWDDVAWLKSVTKLPIVLKGILTPEDAVLGVESGASAIFVSNHGGRQLDNTPATLEVLAGIAKAVGDKAEVYVDGGVTRGTDVFKALALGARMVFVGRSMLWGLACDGERGARDVLEILREEVEQTFALTGCSSVKQVTRDMIVHEKDLTF</sequence>
<dbReference type="GO" id="GO:0001561">
    <property type="term" value="P:fatty acid alpha-oxidation"/>
    <property type="evidence" value="ECO:0007669"/>
    <property type="project" value="TreeGrafter"/>
</dbReference>
<comment type="catalytic activity">
    <reaction evidence="6">
        <text>2-hydroxyoctanoate + O2 = 2-oxooctanoate + H2O2</text>
        <dbReference type="Rhea" id="RHEA:67940"/>
        <dbReference type="ChEBI" id="CHEBI:15379"/>
        <dbReference type="ChEBI" id="CHEBI:16240"/>
        <dbReference type="ChEBI" id="CHEBI:133514"/>
        <dbReference type="ChEBI" id="CHEBI:176689"/>
    </reaction>
    <physiologicalReaction direction="left-to-right" evidence="6">
        <dbReference type="Rhea" id="RHEA:67941"/>
    </physiologicalReaction>
</comment>
<dbReference type="PROSITE" id="PS00557">
    <property type="entry name" value="FMN_HYDROXY_ACID_DH_1"/>
    <property type="match status" value="1"/>
</dbReference>
<dbReference type="GO" id="GO:0003973">
    <property type="term" value="F:(S)-2-hydroxy-acid oxidase activity"/>
    <property type="evidence" value="ECO:0007669"/>
    <property type="project" value="UniProtKB-EC"/>
</dbReference>
<comment type="catalytic activity">
    <reaction evidence="5">
        <text>a (2S)-2-hydroxycarboxylate + O2 = a 2-oxocarboxylate + H2O2</text>
        <dbReference type="Rhea" id="RHEA:16789"/>
        <dbReference type="ChEBI" id="CHEBI:15379"/>
        <dbReference type="ChEBI" id="CHEBI:16240"/>
        <dbReference type="ChEBI" id="CHEBI:35179"/>
        <dbReference type="ChEBI" id="CHEBI:58123"/>
        <dbReference type="EC" id="1.1.3.15"/>
    </reaction>
    <physiologicalReaction direction="left-to-right" evidence="5">
        <dbReference type="Rhea" id="RHEA:16790"/>
    </physiologicalReaction>
</comment>
<dbReference type="InterPro" id="IPR012133">
    <property type="entry name" value="Alpha-hydoxy_acid_DH_FMN"/>
</dbReference>
<dbReference type="PROSITE" id="PS51349">
    <property type="entry name" value="FMN_HYDROXY_ACID_DH_2"/>
    <property type="match status" value="1"/>
</dbReference>
<dbReference type="FunFam" id="3.20.20.70:FF:000056">
    <property type="entry name" value="hydroxyacid oxidase 2"/>
    <property type="match status" value="1"/>
</dbReference>
<dbReference type="InterPro" id="IPR000262">
    <property type="entry name" value="FMN-dep_DH"/>
</dbReference>
<evidence type="ECO:0000256" key="8">
    <source>
        <dbReference type="PIRSR" id="PIRSR000138-2"/>
    </source>
</evidence>
<gene>
    <name evidence="10" type="ORF">TSAR_016191</name>
</gene>
<dbReference type="Pfam" id="PF01070">
    <property type="entry name" value="FMN_dh"/>
    <property type="match status" value="1"/>
</dbReference>